<keyword evidence="4" id="KW-1185">Reference proteome</keyword>
<dbReference type="CDD" id="cd03031">
    <property type="entry name" value="GRX_GRX_like"/>
    <property type="match status" value="1"/>
</dbReference>
<dbReference type="SUPFAM" id="SSF52833">
    <property type="entry name" value="Thioredoxin-like"/>
    <property type="match status" value="1"/>
</dbReference>
<dbReference type="Pfam" id="PF23733">
    <property type="entry name" value="GRXCR1-2_C"/>
    <property type="match status" value="1"/>
</dbReference>
<dbReference type="PROSITE" id="PS51354">
    <property type="entry name" value="GLUTAREDOXIN_2"/>
    <property type="match status" value="1"/>
</dbReference>
<gene>
    <name evidence="3" type="ORF">H6P81_016604</name>
</gene>
<evidence type="ECO:0000313" key="3">
    <source>
        <dbReference type="EMBL" id="KAG9445264.1"/>
    </source>
</evidence>
<dbReference type="InterPro" id="IPR036249">
    <property type="entry name" value="Thioredoxin-like_sf"/>
</dbReference>
<organism evidence="3 4">
    <name type="scientific">Aristolochia fimbriata</name>
    <name type="common">White veined hardy Dutchman's pipe vine</name>
    <dbReference type="NCBI Taxonomy" id="158543"/>
    <lineage>
        <taxon>Eukaryota</taxon>
        <taxon>Viridiplantae</taxon>
        <taxon>Streptophyta</taxon>
        <taxon>Embryophyta</taxon>
        <taxon>Tracheophyta</taxon>
        <taxon>Spermatophyta</taxon>
        <taxon>Magnoliopsida</taxon>
        <taxon>Magnoliidae</taxon>
        <taxon>Piperales</taxon>
        <taxon>Aristolochiaceae</taxon>
        <taxon>Aristolochia</taxon>
    </lineage>
</organism>
<dbReference type="Proteomes" id="UP000825729">
    <property type="component" value="Unassembled WGS sequence"/>
</dbReference>
<feature type="compositionally biased region" description="Acidic residues" evidence="1">
    <location>
        <begin position="165"/>
        <end position="174"/>
    </location>
</feature>
<comment type="caution">
    <text evidence="3">The sequence shown here is derived from an EMBL/GenBank/DDBJ whole genome shotgun (WGS) entry which is preliminary data.</text>
</comment>
<evidence type="ECO:0000256" key="1">
    <source>
        <dbReference type="SAM" id="MobiDB-lite"/>
    </source>
</evidence>
<dbReference type="Gene3D" id="3.40.30.10">
    <property type="entry name" value="Glutaredoxin"/>
    <property type="match status" value="1"/>
</dbReference>
<dbReference type="Pfam" id="PF00462">
    <property type="entry name" value="Glutaredoxin"/>
    <property type="match status" value="1"/>
</dbReference>
<dbReference type="PANTHER" id="PTHR45669">
    <property type="entry name" value="GLUTAREDOXIN DOMAIN-CONTAINING CYSTEINE-RICH PROTEIN CG12206-RELATED"/>
    <property type="match status" value="1"/>
</dbReference>
<sequence length="336" mass="36866">MKGMKGRILKKLKSIRTIAPPRNDRVLQVNAADGLLDSSSLPNPCHEVVHNQSASATVPLEPEIIDVAQLMRDLGEEDDAALTACGDKENIRPKTRNENLGTDMEACNFQKVTGLGSSFRRPDQNAGCLFDPGLLAAFQQVVLDNKLTHEPQTGSRYEPGGVLAEDYDDDDESSADPLSEFEERCPPGGIHSVILYTTTIRGIRKTFEDCNSIKFLLGSLKVLYHERDVSMHLEFREELWRIMGGRAVPPRLFIKGRYIGGADVVLGLHERGRLRLLVADIPLDRFGGTCDGCSGVRFVVCSECNGSHKLAAGEQESFVSCPHCNENGLVICPICS</sequence>
<reference evidence="3 4" key="1">
    <citation type="submission" date="2021-07" db="EMBL/GenBank/DDBJ databases">
        <title>The Aristolochia fimbriata genome: insights into angiosperm evolution, floral development and chemical biosynthesis.</title>
        <authorList>
            <person name="Jiao Y."/>
        </authorList>
    </citation>
    <scope>NUCLEOTIDE SEQUENCE [LARGE SCALE GENOMIC DNA]</scope>
    <source>
        <strain evidence="3">IBCAS-2021</strain>
        <tissue evidence="3">Leaf</tissue>
    </source>
</reference>
<dbReference type="InterPro" id="IPR002109">
    <property type="entry name" value="Glutaredoxin"/>
</dbReference>
<accession>A0AAV7E969</accession>
<proteinExistence type="predicted"/>
<dbReference type="AlphaFoldDB" id="A0AAV7E969"/>
<feature type="region of interest" description="Disordered" evidence="1">
    <location>
        <begin position="149"/>
        <end position="182"/>
    </location>
</feature>
<dbReference type="EMBL" id="JAINDJ010000006">
    <property type="protein sequence ID" value="KAG9445264.1"/>
    <property type="molecule type" value="Genomic_DNA"/>
</dbReference>
<name>A0AAV7E969_ARIFI</name>
<evidence type="ECO:0000259" key="2">
    <source>
        <dbReference type="Pfam" id="PF00462"/>
    </source>
</evidence>
<dbReference type="PANTHER" id="PTHR45669:SF14">
    <property type="entry name" value="EMB|CAB81925.1-RELATED"/>
    <property type="match status" value="1"/>
</dbReference>
<evidence type="ECO:0000313" key="4">
    <source>
        <dbReference type="Proteomes" id="UP000825729"/>
    </source>
</evidence>
<protein>
    <recommendedName>
        <fullName evidence="2">Glutaredoxin domain-containing protein</fullName>
    </recommendedName>
</protein>
<feature type="domain" description="Glutaredoxin" evidence="2">
    <location>
        <begin position="193"/>
        <end position="259"/>
    </location>
</feature>